<protein>
    <recommendedName>
        <fullName evidence="4">DUF3606 domain-containing protein</fullName>
    </recommendedName>
</protein>
<dbReference type="EMBL" id="FXTN01000013">
    <property type="protein sequence ID" value="SMO96568.1"/>
    <property type="molecule type" value="Genomic_DNA"/>
</dbReference>
<dbReference type="OrthoDB" id="965891at2"/>
<keyword evidence="3" id="KW-1185">Reference proteome</keyword>
<gene>
    <name evidence="2" type="ORF">SAMN06265348_113126</name>
</gene>
<organism evidence="2 3">
    <name type="scientific">Pedobacter westerhofensis</name>
    <dbReference type="NCBI Taxonomy" id="425512"/>
    <lineage>
        <taxon>Bacteria</taxon>
        <taxon>Pseudomonadati</taxon>
        <taxon>Bacteroidota</taxon>
        <taxon>Sphingobacteriia</taxon>
        <taxon>Sphingobacteriales</taxon>
        <taxon>Sphingobacteriaceae</taxon>
        <taxon>Pedobacter</taxon>
    </lineage>
</organism>
<reference evidence="2 3" key="1">
    <citation type="submission" date="2017-05" db="EMBL/GenBank/DDBJ databases">
        <authorList>
            <person name="Varghese N."/>
            <person name="Submissions S."/>
        </authorList>
    </citation>
    <scope>NUCLEOTIDE SEQUENCE [LARGE SCALE GENOMIC DNA]</scope>
    <source>
        <strain evidence="2 3">DSM 19036</strain>
    </source>
</reference>
<accession>A0A521FK39</accession>
<evidence type="ECO:0000256" key="1">
    <source>
        <dbReference type="SAM" id="MobiDB-lite"/>
    </source>
</evidence>
<evidence type="ECO:0000313" key="3">
    <source>
        <dbReference type="Proteomes" id="UP000320300"/>
    </source>
</evidence>
<feature type="compositionally biased region" description="Basic and acidic residues" evidence="1">
    <location>
        <begin position="1"/>
        <end position="22"/>
    </location>
</feature>
<dbReference type="Pfam" id="PF12244">
    <property type="entry name" value="DUF3606"/>
    <property type="match status" value="1"/>
</dbReference>
<evidence type="ECO:0008006" key="4">
    <source>
        <dbReference type="Google" id="ProtNLM"/>
    </source>
</evidence>
<name>A0A521FK39_9SPHI</name>
<proteinExistence type="predicted"/>
<sequence length="58" mass="6425">MSDDKTKQGARDDNNIDAHDASEVEYAAKQFSVTPQQIRDAIAEVGNSRAAVEKYLKK</sequence>
<dbReference type="InterPro" id="IPR022037">
    <property type="entry name" value="DUF3606"/>
</dbReference>
<dbReference type="AlphaFoldDB" id="A0A521FK39"/>
<evidence type="ECO:0000313" key="2">
    <source>
        <dbReference type="EMBL" id="SMO96568.1"/>
    </source>
</evidence>
<dbReference type="RefSeq" id="WP_142530551.1">
    <property type="nucleotide sequence ID" value="NZ_CBCSJO010000012.1"/>
</dbReference>
<feature type="region of interest" description="Disordered" evidence="1">
    <location>
        <begin position="1"/>
        <end position="23"/>
    </location>
</feature>
<dbReference type="Proteomes" id="UP000320300">
    <property type="component" value="Unassembled WGS sequence"/>
</dbReference>